<feature type="region of interest" description="Disordered" evidence="2">
    <location>
        <begin position="1"/>
        <end position="32"/>
    </location>
</feature>
<evidence type="ECO:0000256" key="1">
    <source>
        <dbReference type="PROSITE-ProRule" id="PRU00047"/>
    </source>
</evidence>
<comment type="caution">
    <text evidence="4">The sequence shown here is derived from an EMBL/GenBank/DDBJ whole genome shotgun (WGS) entry which is preliminary data.</text>
</comment>
<dbReference type="Gene3D" id="4.10.60.10">
    <property type="entry name" value="Zinc finger, CCHC-type"/>
    <property type="match status" value="1"/>
</dbReference>
<dbReference type="InterPro" id="IPR001878">
    <property type="entry name" value="Znf_CCHC"/>
</dbReference>
<reference evidence="4" key="1">
    <citation type="journal article" date="2019" name="Sci. Rep.">
        <title>Draft genome of Tanacetum cinerariifolium, the natural source of mosquito coil.</title>
        <authorList>
            <person name="Yamashiro T."/>
            <person name="Shiraishi A."/>
            <person name="Satake H."/>
            <person name="Nakayama K."/>
        </authorList>
    </citation>
    <scope>NUCLEOTIDE SEQUENCE</scope>
</reference>
<name>A0A699GHB6_TANCI</name>
<dbReference type="GO" id="GO:0003676">
    <property type="term" value="F:nucleic acid binding"/>
    <property type="evidence" value="ECO:0007669"/>
    <property type="project" value="InterPro"/>
</dbReference>
<dbReference type="PROSITE" id="PS50158">
    <property type="entry name" value="ZF_CCHC"/>
    <property type="match status" value="1"/>
</dbReference>
<gene>
    <name evidence="4" type="ORF">Tci_001207</name>
</gene>
<protein>
    <recommendedName>
        <fullName evidence="3">CCHC-type domain-containing protein</fullName>
    </recommendedName>
</protein>
<keyword evidence="1" id="KW-0862">Zinc</keyword>
<proteinExistence type="predicted"/>
<dbReference type="EMBL" id="BKCJ010000052">
    <property type="protein sequence ID" value="GEU29229.1"/>
    <property type="molecule type" value="Genomic_DNA"/>
</dbReference>
<feature type="domain" description="CCHC-type" evidence="3">
    <location>
        <begin position="35"/>
        <end position="51"/>
    </location>
</feature>
<keyword evidence="1" id="KW-0479">Metal-binding</keyword>
<keyword evidence="1" id="KW-0863">Zinc-finger</keyword>
<feature type="compositionally biased region" description="Polar residues" evidence="2">
    <location>
        <begin position="17"/>
        <end position="27"/>
    </location>
</feature>
<evidence type="ECO:0000259" key="3">
    <source>
        <dbReference type="PROSITE" id="PS50158"/>
    </source>
</evidence>
<dbReference type="SMART" id="SM00343">
    <property type="entry name" value="ZnF_C2HC"/>
    <property type="match status" value="1"/>
</dbReference>
<dbReference type="SUPFAM" id="SSF57756">
    <property type="entry name" value="Retrovirus zinc finger-like domains"/>
    <property type="match status" value="1"/>
</dbReference>
<evidence type="ECO:0000313" key="4">
    <source>
        <dbReference type="EMBL" id="GEU29229.1"/>
    </source>
</evidence>
<evidence type="ECO:0000256" key="2">
    <source>
        <dbReference type="SAM" id="MobiDB-lite"/>
    </source>
</evidence>
<sequence length="657" mass="74240">MNPRGGNAAGYRGAQNRVRNINPSQARPGQARPVKCYNCNGTRHIAKNCTQPKRPQNFEYYKDKMLVMQAQENRDLALNVDNVFQADDYDAFDFDVDEAPTAQTMFMANLSFADPVTNEAGPSYDLDILYEHVKDNEVPVVHRNVSSVPNDAFMMIYNDMCEPHPQSVSNPSRNTVVKNSLTAELATYKEQVELRAKQVQPALYNGHEIIKDNHTPAIVHNTKDTLEIAEFTRKKMNAKMNDPECVTLFSMATNSELNIARFNKMTVAHTDVEARCLELEAELAKLRNTSHHDNKKELINRFSKLEVNHLNLQLKYQNLKDSFGNNPSTPNKDTPDFDSVFVIGKMQASLHGKDNVRCQLKKQLSQLQVTRSDTDSTLTVHIDDSHITKLTKQVINFQAQNNSFRAENDKIKQHYKELYDSIKITRAKHIEQVTALTTVNVNLKAQTLEKVNSVSKDQVKPNVLARGKHAIDVEPIVSRLRNNKDVHLDYLRHLKESVETIRDIVEEAKVVRPLDRSIISACHYTKHSQELLEFAIGTCPQGSQQRAKQLAHIPLMRKKEFTFSKPSDNGISLILAVGTNFTGSGKLFWQWELYSWKIKSFSREDAINHLAVLENLQCCISSEPNHLPSVNNSPLKACSKSSQVLDPSLGGSPSPQA</sequence>
<dbReference type="GO" id="GO:0008270">
    <property type="term" value="F:zinc ion binding"/>
    <property type="evidence" value="ECO:0007669"/>
    <property type="project" value="UniProtKB-KW"/>
</dbReference>
<organism evidence="4">
    <name type="scientific">Tanacetum cinerariifolium</name>
    <name type="common">Dalmatian daisy</name>
    <name type="synonym">Chrysanthemum cinerariifolium</name>
    <dbReference type="NCBI Taxonomy" id="118510"/>
    <lineage>
        <taxon>Eukaryota</taxon>
        <taxon>Viridiplantae</taxon>
        <taxon>Streptophyta</taxon>
        <taxon>Embryophyta</taxon>
        <taxon>Tracheophyta</taxon>
        <taxon>Spermatophyta</taxon>
        <taxon>Magnoliopsida</taxon>
        <taxon>eudicotyledons</taxon>
        <taxon>Gunneridae</taxon>
        <taxon>Pentapetalae</taxon>
        <taxon>asterids</taxon>
        <taxon>campanulids</taxon>
        <taxon>Asterales</taxon>
        <taxon>Asteraceae</taxon>
        <taxon>Asteroideae</taxon>
        <taxon>Anthemideae</taxon>
        <taxon>Anthemidinae</taxon>
        <taxon>Tanacetum</taxon>
    </lineage>
</organism>
<dbReference type="InterPro" id="IPR036875">
    <property type="entry name" value="Znf_CCHC_sf"/>
</dbReference>
<dbReference type="AlphaFoldDB" id="A0A699GHB6"/>
<accession>A0A699GHB6</accession>